<feature type="transmembrane region" description="Helical" evidence="8">
    <location>
        <begin position="132"/>
        <end position="153"/>
    </location>
</feature>
<evidence type="ECO:0000256" key="4">
    <source>
        <dbReference type="ARBA" id="ARBA00022692"/>
    </source>
</evidence>
<dbReference type="Gene3D" id="3.30.70.270">
    <property type="match status" value="1"/>
</dbReference>
<proteinExistence type="predicted"/>
<comment type="subcellular location">
    <subcellularLocation>
        <location evidence="1">Cell membrane</location>
        <topology evidence="1">Multi-pass membrane protein</topology>
    </subcellularLocation>
</comment>
<dbReference type="Pfam" id="PF07694">
    <property type="entry name" value="5TM-5TMR_LYT"/>
    <property type="match status" value="1"/>
</dbReference>
<keyword evidence="3" id="KW-1003">Cell membrane</keyword>
<name>A0A942IES0_9HYPH</name>
<dbReference type="InterPro" id="IPR050469">
    <property type="entry name" value="Diguanylate_Cyclase"/>
</dbReference>
<dbReference type="InterPro" id="IPR035965">
    <property type="entry name" value="PAS-like_dom_sf"/>
</dbReference>
<dbReference type="CDD" id="cd00130">
    <property type="entry name" value="PAS"/>
    <property type="match status" value="1"/>
</dbReference>
<dbReference type="GO" id="GO:0052621">
    <property type="term" value="F:diguanylate cyclase activity"/>
    <property type="evidence" value="ECO:0007669"/>
    <property type="project" value="UniProtKB-EC"/>
</dbReference>
<dbReference type="SMART" id="SM00267">
    <property type="entry name" value="GGDEF"/>
    <property type="match status" value="1"/>
</dbReference>
<dbReference type="Pfam" id="PF08448">
    <property type="entry name" value="PAS_4"/>
    <property type="match status" value="1"/>
</dbReference>
<organism evidence="12 13">
    <name type="scientific">Devosia litorisediminis</name>
    <dbReference type="NCBI Taxonomy" id="2829817"/>
    <lineage>
        <taxon>Bacteria</taxon>
        <taxon>Pseudomonadati</taxon>
        <taxon>Pseudomonadota</taxon>
        <taxon>Alphaproteobacteria</taxon>
        <taxon>Hyphomicrobiales</taxon>
        <taxon>Devosiaceae</taxon>
        <taxon>Devosia</taxon>
    </lineage>
</organism>
<dbReference type="GO" id="GO:0000155">
    <property type="term" value="F:phosphorelay sensor kinase activity"/>
    <property type="evidence" value="ECO:0007669"/>
    <property type="project" value="InterPro"/>
</dbReference>
<evidence type="ECO:0000256" key="1">
    <source>
        <dbReference type="ARBA" id="ARBA00004651"/>
    </source>
</evidence>
<feature type="domain" description="GGDEF" evidence="11">
    <location>
        <begin position="488"/>
        <end position="625"/>
    </location>
</feature>
<keyword evidence="12" id="KW-0808">Transferase</keyword>
<accession>A0A942IES0</accession>
<evidence type="ECO:0000256" key="7">
    <source>
        <dbReference type="ARBA" id="ARBA00034247"/>
    </source>
</evidence>
<feature type="transmembrane region" description="Helical" evidence="8">
    <location>
        <begin position="165"/>
        <end position="184"/>
    </location>
</feature>
<dbReference type="EC" id="2.7.7.65" evidence="2"/>
<dbReference type="InterPro" id="IPR029787">
    <property type="entry name" value="Nucleotide_cyclase"/>
</dbReference>
<dbReference type="InterPro" id="IPR013656">
    <property type="entry name" value="PAS_4"/>
</dbReference>
<dbReference type="PROSITE" id="PS50887">
    <property type="entry name" value="GGDEF"/>
    <property type="match status" value="1"/>
</dbReference>
<dbReference type="EMBL" id="JAGXTP010000002">
    <property type="protein sequence ID" value="MBS3849999.1"/>
    <property type="molecule type" value="Genomic_DNA"/>
</dbReference>
<dbReference type="InterPro" id="IPR011620">
    <property type="entry name" value="Sig_transdc_His_kinase_LytS_TM"/>
</dbReference>
<protein>
    <recommendedName>
        <fullName evidence="2">diguanylate cyclase</fullName>
        <ecNumber evidence="2">2.7.7.65</ecNumber>
    </recommendedName>
</protein>
<sequence>MTASVWQILAGNLAVVALFVLGWSRASYWLKAIPRPYRNFLLSLTMGLGAIATMSLAIEFKPGMFFDLRYSLLAVVALFGGWPAALISSAVAAAFRFWLGGAGLMAGLAGIALASGAGVLVSLVVGNRTHKLWHVGVVALITGIVTSAGLVSLPGETFQAILPTLVPLALLNIVTTAFAGFVYLRAYRLSADRELLAAAITHAPAYVYVKDRDGNFAIANKASAALFGVADSSQLLGKSSFDIEPPDRAARTAERERAVLAGNTKVLDFEEEIIDTNGISRWYSTTKVPLHDPDGKLIGLAGVTRDVTGEKQIQQELIRSRDTLGYALAEMTGGLAMFDNGGELIFCNEQYREAFPETGALRVPGAHFRDILKAVIDTGEQQNAPTEVAAAAEWIDARFADLRRESEREILLANGRWLQIRTRPTSNGTTMVVAIDVTRFKQAEQDLHTATDELKHLVRTDALTGLLNRRAFDDAIDAEIRRTSRAGTPLSLLLVDVDLFKPYNDHYGHLAGDDALRKVSQLLKQSLKRPADVVARFGGEEFTAILPDTDEDGAYLVAESFRRALAEARLPHAASDKGYITASVGVATYMPDVVERSATDLIGTADGALYSAKAAGRDRVFGTRVSERTHLRALS</sequence>
<dbReference type="Pfam" id="PF12860">
    <property type="entry name" value="PAS_7"/>
    <property type="match status" value="1"/>
</dbReference>
<evidence type="ECO:0000256" key="8">
    <source>
        <dbReference type="SAM" id="Phobius"/>
    </source>
</evidence>
<comment type="caution">
    <text evidence="12">The sequence shown here is derived from an EMBL/GenBank/DDBJ whole genome shotgun (WGS) entry which is preliminary data.</text>
</comment>
<dbReference type="NCBIfam" id="TIGR00229">
    <property type="entry name" value="sensory_box"/>
    <property type="match status" value="1"/>
</dbReference>
<evidence type="ECO:0000259" key="11">
    <source>
        <dbReference type="PROSITE" id="PS50887"/>
    </source>
</evidence>
<feature type="transmembrane region" description="Helical" evidence="8">
    <location>
        <begin position="40"/>
        <end position="58"/>
    </location>
</feature>
<keyword evidence="6 8" id="KW-0472">Membrane</keyword>
<dbReference type="NCBIfam" id="TIGR00254">
    <property type="entry name" value="GGDEF"/>
    <property type="match status" value="1"/>
</dbReference>
<dbReference type="PANTHER" id="PTHR45138">
    <property type="entry name" value="REGULATORY COMPONENTS OF SENSORY TRANSDUCTION SYSTEM"/>
    <property type="match status" value="1"/>
</dbReference>
<dbReference type="RefSeq" id="WP_212659613.1">
    <property type="nucleotide sequence ID" value="NZ_JAGXTP010000002.1"/>
</dbReference>
<feature type="transmembrane region" description="Helical" evidence="8">
    <location>
        <begin position="102"/>
        <end position="126"/>
    </location>
</feature>
<dbReference type="InterPro" id="IPR000700">
    <property type="entry name" value="PAS-assoc_C"/>
</dbReference>
<evidence type="ECO:0000313" key="12">
    <source>
        <dbReference type="EMBL" id="MBS3849999.1"/>
    </source>
</evidence>
<comment type="catalytic activity">
    <reaction evidence="7">
        <text>2 GTP = 3',3'-c-di-GMP + 2 diphosphate</text>
        <dbReference type="Rhea" id="RHEA:24898"/>
        <dbReference type="ChEBI" id="CHEBI:33019"/>
        <dbReference type="ChEBI" id="CHEBI:37565"/>
        <dbReference type="ChEBI" id="CHEBI:58805"/>
        <dbReference type="EC" id="2.7.7.65"/>
    </reaction>
</comment>
<feature type="transmembrane region" description="Helical" evidence="8">
    <location>
        <begin position="6"/>
        <end position="28"/>
    </location>
</feature>
<evidence type="ECO:0000259" key="9">
    <source>
        <dbReference type="PROSITE" id="PS50112"/>
    </source>
</evidence>
<dbReference type="AlphaFoldDB" id="A0A942IES0"/>
<keyword evidence="12" id="KW-0548">Nucleotidyltransferase</keyword>
<gene>
    <name evidence="12" type="ORF">KD146_14955</name>
</gene>
<reference evidence="12" key="1">
    <citation type="submission" date="2021-04" db="EMBL/GenBank/DDBJ databases">
        <title>Devosia litorisediminis sp. nov., isolated from a sand dune.</title>
        <authorList>
            <person name="Park S."/>
            <person name="Yoon J.-H."/>
        </authorList>
    </citation>
    <scope>NUCLEOTIDE SEQUENCE</scope>
    <source>
        <strain evidence="12">BSSL-BM10</strain>
    </source>
</reference>
<dbReference type="SUPFAM" id="SSF55785">
    <property type="entry name" value="PYP-like sensor domain (PAS domain)"/>
    <property type="match status" value="2"/>
</dbReference>
<dbReference type="FunFam" id="3.30.70.270:FF:000001">
    <property type="entry name" value="Diguanylate cyclase domain protein"/>
    <property type="match status" value="1"/>
</dbReference>
<dbReference type="InterPro" id="IPR043128">
    <property type="entry name" value="Rev_trsase/Diguanyl_cyclase"/>
</dbReference>
<dbReference type="InterPro" id="IPR000160">
    <property type="entry name" value="GGDEF_dom"/>
</dbReference>
<feature type="transmembrane region" description="Helical" evidence="8">
    <location>
        <begin position="70"/>
        <end position="95"/>
    </location>
</feature>
<dbReference type="GO" id="GO:0005886">
    <property type="term" value="C:plasma membrane"/>
    <property type="evidence" value="ECO:0007669"/>
    <property type="project" value="UniProtKB-SubCell"/>
</dbReference>
<dbReference type="GO" id="GO:0071555">
    <property type="term" value="P:cell wall organization"/>
    <property type="evidence" value="ECO:0007669"/>
    <property type="project" value="InterPro"/>
</dbReference>
<keyword evidence="5 8" id="KW-1133">Transmembrane helix</keyword>
<feature type="domain" description="PAS" evidence="9">
    <location>
        <begin position="192"/>
        <end position="263"/>
    </location>
</feature>
<evidence type="ECO:0000256" key="5">
    <source>
        <dbReference type="ARBA" id="ARBA00022989"/>
    </source>
</evidence>
<dbReference type="PROSITE" id="PS50113">
    <property type="entry name" value="PAC"/>
    <property type="match status" value="1"/>
</dbReference>
<evidence type="ECO:0000313" key="13">
    <source>
        <dbReference type="Proteomes" id="UP000678281"/>
    </source>
</evidence>
<dbReference type="PROSITE" id="PS50112">
    <property type="entry name" value="PAS"/>
    <property type="match status" value="1"/>
</dbReference>
<keyword evidence="4 8" id="KW-0812">Transmembrane</keyword>
<dbReference type="PANTHER" id="PTHR45138:SF9">
    <property type="entry name" value="DIGUANYLATE CYCLASE DGCM-RELATED"/>
    <property type="match status" value="1"/>
</dbReference>
<dbReference type="SMART" id="SM00091">
    <property type="entry name" value="PAS"/>
    <property type="match status" value="1"/>
</dbReference>
<dbReference type="InterPro" id="IPR000014">
    <property type="entry name" value="PAS"/>
</dbReference>
<evidence type="ECO:0000256" key="6">
    <source>
        <dbReference type="ARBA" id="ARBA00023136"/>
    </source>
</evidence>
<evidence type="ECO:0000259" key="10">
    <source>
        <dbReference type="PROSITE" id="PS50113"/>
    </source>
</evidence>
<dbReference type="Gene3D" id="3.30.450.20">
    <property type="entry name" value="PAS domain"/>
    <property type="match status" value="2"/>
</dbReference>
<feature type="domain" description="PAC" evidence="10">
    <location>
        <begin position="267"/>
        <end position="319"/>
    </location>
</feature>
<evidence type="ECO:0000256" key="3">
    <source>
        <dbReference type="ARBA" id="ARBA00022475"/>
    </source>
</evidence>
<dbReference type="SUPFAM" id="SSF55073">
    <property type="entry name" value="Nucleotide cyclase"/>
    <property type="match status" value="1"/>
</dbReference>
<dbReference type="CDD" id="cd01949">
    <property type="entry name" value="GGDEF"/>
    <property type="match status" value="1"/>
</dbReference>
<dbReference type="Proteomes" id="UP000678281">
    <property type="component" value="Unassembled WGS sequence"/>
</dbReference>
<evidence type="ECO:0000256" key="2">
    <source>
        <dbReference type="ARBA" id="ARBA00012528"/>
    </source>
</evidence>
<keyword evidence="13" id="KW-1185">Reference proteome</keyword>
<dbReference type="Pfam" id="PF00990">
    <property type="entry name" value="GGDEF"/>
    <property type="match status" value="1"/>
</dbReference>